<dbReference type="Pfam" id="PF00535">
    <property type="entry name" value="Glycos_transf_2"/>
    <property type="match status" value="1"/>
</dbReference>
<accession>A0A089ZRE2</accession>
<dbReference type="RefSeq" id="WP_043192446.1">
    <property type="nucleotide sequence ID" value="NZ_CP009533.1"/>
</dbReference>
<dbReference type="KEGG" id="prh:LT40_18235"/>
<organism evidence="3 4">
    <name type="scientific">Pseudomonas rhizosphaerae</name>
    <dbReference type="NCBI Taxonomy" id="216142"/>
    <lineage>
        <taxon>Bacteria</taxon>
        <taxon>Pseudomonadati</taxon>
        <taxon>Pseudomonadota</taxon>
        <taxon>Gammaproteobacteria</taxon>
        <taxon>Pseudomonadales</taxon>
        <taxon>Pseudomonadaceae</taxon>
        <taxon>Pseudomonas</taxon>
    </lineage>
</organism>
<evidence type="ECO:0000313" key="4">
    <source>
        <dbReference type="Proteomes" id="UP000029499"/>
    </source>
</evidence>
<dbReference type="InterPro" id="IPR001173">
    <property type="entry name" value="Glyco_trans_2-like"/>
</dbReference>
<keyword evidence="1" id="KW-0997">Cell inner membrane</keyword>
<protein>
    <submittedName>
        <fullName evidence="3">Glycosyl transferase family 2</fullName>
    </submittedName>
</protein>
<keyword evidence="4" id="KW-1185">Reference proteome</keyword>
<dbReference type="SUPFAM" id="SSF53448">
    <property type="entry name" value="Nucleotide-diphospho-sugar transferases"/>
    <property type="match status" value="1"/>
</dbReference>
<dbReference type="OrthoDB" id="9802649at2"/>
<reference evidence="3 4" key="1">
    <citation type="journal article" date="2015" name="J. Biotechnol.">
        <title>Complete genome sequence of Pseudomonas rhizosphaerae IH5T (=DSM 16299T), a phosphate-solubilizing rhizobacterium for bacterial biofertilizer.</title>
        <authorList>
            <person name="Kwak Y."/>
            <person name="Jung B.K."/>
            <person name="Shin J.H."/>
        </authorList>
    </citation>
    <scope>NUCLEOTIDE SEQUENCE [LARGE SCALE GENOMIC DNA]</scope>
    <source>
        <strain evidence="3">DSM 16299</strain>
    </source>
</reference>
<keyword evidence="1" id="KW-0472">Membrane</keyword>
<name>A0A089ZRE2_9PSED</name>
<evidence type="ECO:0000259" key="2">
    <source>
        <dbReference type="Pfam" id="PF00535"/>
    </source>
</evidence>
<feature type="domain" description="Glycosyltransferase 2-like" evidence="2">
    <location>
        <begin position="21"/>
        <end position="136"/>
    </location>
</feature>
<sequence>MKRTEQQIMQAWPQGQEPLLSITCPAYNQVDYIEQTLNSFLAQRTTFAFEILINDDASSDGTMAVIEQYAAQYPNIIKPVFHQHNQYQLGRWCFPALFNRARGKYIAYCEGDDYWIDPLKLQKQVQFLEANSDYVLTYHDAMAFDSEGDRGIQLTGKYQADATAMDLLKARPISTLTTCFRNVLHELPRELEHAPVLDLCWWSMLGAHGKGKYLADIAPARYRLHPGGIFSQRPGQNKLQMTLHTYACLANYYFRQGDRVLYEHFLVQVSGMCVAAIRPVQKFKALLHVSGNVSRNLLRRLTPAAARG</sequence>
<dbReference type="STRING" id="216142.LT40_18235"/>
<dbReference type="Gene3D" id="3.90.550.10">
    <property type="entry name" value="Spore Coat Polysaccharide Biosynthesis Protein SpsA, Chain A"/>
    <property type="match status" value="1"/>
</dbReference>
<dbReference type="EMBL" id="CP009533">
    <property type="protein sequence ID" value="AIS19226.1"/>
    <property type="molecule type" value="Genomic_DNA"/>
</dbReference>
<dbReference type="AlphaFoldDB" id="A0A089ZRE2"/>
<keyword evidence="3" id="KW-0808">Transferase</keyword>
<dbReference type="PANTHER" id="PTHR22916">
    <property type="entry name" value="GLYCOSYLTRANSFERASE"/>
    <property type="match status" value="1"/>
</dbReference>
<gene>
    <name evidence="3" type="ORF">LT40_18235</name>
</gene>
<dbReference type="GO" id="GO:0016758">
    <property type="term" value="F:hexosyltransferase activity"/>
    <property type="evidence" value="ECO:0007669"/>
    <property type="project" value="UniProtKB-ARBA"/>
</dbReference>
<evidence type="ECO:0000256" key="1">
    <source>
        <dbReference type="ARBA" id="ARBA00022519"/>
    </source>
</evidence>
<dbReference type="eggNOG" id="COG0463">
    <property type="taxonomic scope" value="Bacteria"/>
</dbReference>
<dbReference type="HOGENOM" id="CLU_025996_4_4_6"/>
<keyword evidence="1" id="KW-1003">Cell membrane</keyword>
<dbReference type="PANTHER" id="PTHR22916:SF3">
    <property type="entry name" value="UDP-GLCNAC:BETAGAL BETA-1,3-N-ACETYLGLUCOSAMINYLTRANSFERASE-LIKE PROTEIN 1"/>
    <property type="match status" value="1"/>
</dbReference>
<evidence type="ECO:0000313" key="3">
    <source>
        <dbReference type="EMBL" id="AIS19226.1"/>
    </source>
</evidence>
<dbReference type="Proteomes" id="UP000029499">
    <property type="component" value="Chromosome"/>
</dbReference>
<dbReference type="InterPro" id="IPR029044">
    <property type="entry name" value="Nucleotide-diphossugar_trans"/>
</dbReference>
<proteinExistence type="predicted"/>